<reference evidence="2 3" key="2">
    <citation type="submission" date="2019-02" db="EMBL/GenBank/DDBJ databases">
        <title>'Lichenibacterium ramalinii' gen. nov. sp. nov., 'Lichenibacterium minor' gen. nov. sp. nov.</title>
        <authorList>
            <person name="Pankratov T."/>
        </authorList>
    </citation>
    <scope>NUCLEOTIDE SEQUENCE [LARGE SCALE GENOMIC DNA]</scope>
    <source>
        <strain evidence="2 3">RmlP001</strain>
    </source>
</reference>
<accession>A0A4Q2RHT6</accession>
<dbReference type="Pfam" id="PF07021">
    <property type="entry name" value="MetW"/>
    <property type="match status" value="1"/>
</dbReference>
<evidence type="ECO:0000313" key="3">
    <source>
        <dbReference type="Proteomes" id="UP000289411"/>
    </source>
</evidence>
<dbReference type="InterPro" id="IPR029063">
    <property type="entry name" value="SAM-dependent_MTases_sf"/>
</dbReference>
<dbReference type="NCBIfam" id="TIGR02081">
    <property type="entry name" value="metW"/>
    <property type="match status" value="1"/>
</dbReference>
<feature type="compositionally biased region" description="Basic residues" evidence="1">
    <location>
        <begin position="60"/>
        <end position="70"/>
    </location>
</feature>
<feature type="region of interest" description="Disordered" evidence="1">
    <location>
        <begin position="182"/>
        <end position="247"/>
    </location>
</feature>
<feature type="region of interest" description="Disordered" evidence="1">
    <location>
        <begin position="1"/>
        <end position="107"/>
    </location>
</feature>
<evidence type="ECO:0000256" key="1">
    <source>
        <dbReference type="SAM" id="MobiDB-lite"/>
    </source>
</evidence>
<proteinExistence type="predicted"/>
<comment type="caution">
    <text evidence="2">The sequence shown here is derived from an EMBL/GenBank/DDBJ whole genome shotgun (WGS) entry which is preliminary data.</text>
</comment>
<protein>
    <submittedName>
        <fullName evidence="2">Methionine biosynthesis protein MetW</fullName>
    </submittedName>
</protein>
<dbReference type="OrthoDB" id="9792690at2"/>
<dbReference type="InterPro" id="IPR010743">
    <property type="entry name" value="Methionine_synth_MetW"/>
</dbReference>
<dbReference type="AlphaFoldDB" id="A0A4Q2RHT6"/>
<keyword evidence="3" id="KW-1185">Reference proteome</keyword>
<evidence type="ECO:0000313" key="2">
    <source>
        <dbReference type="EMBL" id="RYB07294.1"/>
    </source>
</evidence>
<dbReference type="CDD" id="cd02440">
    <property type="entry name" value="AdoMet_MTases"/>
    <property type="match status" value="1"/>
</dbReference>
<reference evidence="2 3" key="1">
    <citation type="submission" date="2018-09" db="EMBL/GenBank/DDBJ databases">
        <authorList>
            <person name="Grouzdev D.S."/>
            <person name="Krutkina M.S."/>
        </authorList>
    </citation>
    <scope>NUCLEOTIDE SEQUENCE [LARGE SCALE GENOMIC DNA]</scope>
    <source>
        <strain evidence="2 3">RmlP001</strain>
    </source>
</reference>
<dbReference type="Proteomes" id="UP000289411">
    <property type="component" value="Unassembled WGS sequence"/>
</dbReference>
<organism evidence="2 3">
    <name type="scientific">Lichenibacterium ramalinae</name>
    <dbReference type="NCBI Taxonomy" id="2316527"/>
    <lineage>
        <taxon>Bacteria</taxon>
        <taxon>Pseudomonadati</taxon>
        <taxon>Pseudomonadota</taxon>
        <taxon>Alphaproteobacteria</taxon>
        <taxon>Hyphomicrobiales</taxon>
        <taxon>Lichenihabitantaceae</taxon>
        <taxon>Lichenibacterium</taxon>
    </lineage>
</organism>
<name>A0A4Q2RHT6_9HYPH</name>
<gene>
    <name evidence="2" type="primary">metW</name>
    <name evidence="2" type="ORF">D3272_02990</name>
</gene>
<dbReference type="SUPFAM" id="SSF53335">
    <property type="entry name" value="S-adenosyl-L-methionine-dependent methyltransferases"/>
    <property type="match status" value="1"/>
</dbReference>
<dbReference type="EMBL" id="QYBC01000002">
    <property type="protein sequence ID" value="RYB07294.1"/>
    <property type="molecule type" value="Genomic_DNA"/>
</dbReference>
<sequence>MGRLLSGAGLRRHADRHGGPALVAEHRLPRGGPPGRDGRPGLARRSLHRRRDAAREGPRRRPHGGPRHLPQRPGAAREVRPQAAGPGGPHLHLRRRLPGGKLPALPGPQLRRALRRQFLPLHDARHGLFRPRGRHRRAARRRLPGHEDAVLRRLLHQRLAVPDLGVARRRACAQRRRGFGLLRRDRDRQGPRRLPARRAGPHHDLARLHRGGGAGPRPAGRRRGGGVSPPRVSGLDPTAQRRPARREEARNDLQLVADMVDHGARVLDLGCGDGALLSLLADTRSVDARGLELSQGGVNLCVARGLSVIQGDADTDLATYPDDAFDYVILSQTLQAVRRPKAVLENMLRIGRRAIVSFPNFGHWRVRLELGLRGRMPVTETLPISWHETPNIHFCTIRDFLDLAGDIGATIERGIVLDRHGRVMKEGAPARWNLFGQQAVFLLRR</sequence>
<dbReference type="Gene3D" id="3.40.50.150">
    <property type="entry name" value="Vaccinia Virus protein VP39"/>
    <property type="match status" value="1"/>
</dbReference>